<comment type="function">
    <text evidence="10">Immune regulatory cytokine.</text>
</comment>
<evidence type="ECO:0000256" key="5">
    <source>
        <dbReference type="ARBA" id="ARBA00022525"/>
    </source>
</evidence>
<evidence type="ECO:0000256" key="4">
    <source>
        <dbReference type="ARBA" id="ARBA00022514"/>
    </source>
</evidence>
<keyword evidence="8" id="KW-0325">Glycoprotein</keyword>
<dbReference type="PRINTS" id="PR01294">
    <property type="entry name" value="INTRLEUKIN10"/>
</dbReference>
<dbReference type="SMART" id="SM00188">
    <property type="entry name" value="IL10"/>
    <property type="match status" value="1"/>
</dbReference>
<dbReference type="PROSITE" id="PS00520">
    <property type="entry name" value="INTERLEUKIN_10"/>
    <property type="match status" value="1"/>
</dbReference>
<sequence>MKLLTAVFFLALIASIQHTSCQLSEESCTTLSNQLLRQLKALRIAFAEIKDYFQAKDDELDILLLKDDLLEDFKGYLGCQSVSDMIRFYLEEVLPKAINSSKDVKRSVGTIGNMLLDLRKTLKRCHRFFICEKRYLTLKQIKETYDKLQEKGIYKAMGEFDIFINYIEEYLMMKMRK</sequence>
<dbReference type="InterPro" id="IPR020443">
    <property type="entry name" value="IL-10/19/20/24/26"/>
</dbReference>
<dbReference type="Gene3D" id="1.20.1250.10">
    <property type="match status" value="1"/>
</dbReference>
<evidence type="ECO:0000256" key="3">
    <source>
        <dbReference type="ARBA" id="ARBA00011144"/>
    </source>
</evidence>
<dbReference type="GO" id="GO:0005615">
    <property type="term" value="C:extracellular space"/>
    <property type="evidence" value="ECO:0007669"/>
    <property type="project" value="UniProtKB-UniRule"/>
</dbReference>
<protein>
    <recommendedName>
        <fullName evidence="10">Interleukin family protein</fullName>
    </recommendedName>
</protein>
<dbReference type="InterPro" id="IPR000098">
    <property type="entry name" value="IL-10"/>
</dbReference>
<dbReference type="AlphaFoldDB" id="A0A1L2F0X2"/>
<dbReference type="FunFam" id="1.20.1250.10:FF:000011">
    <property type="entry name" value="Interleukin-10"/>
    <property type="match status" value="1"/>
</dbReference>
<keyword evidence="7 9" id="KW-1015">Disulfide bond</keyword>
<evidence type="ECO:0000256" key="8">
    <source>
        <dbReference type="ARBA" id="ARBA00023180"/>
    </source>
</evidence>
<gene>
    <name evidence="11" type="primary">IL-10</name>
</gene>
<organism evidence="11">
    <name type="scientific">Pelodiscus sinensis</name>
    <name type="common">Chinese softshell turtle</name>
    <name type="synonym">Trionyx sinensis</name>
    <dbReference type="NCBI Taxonomy" id="13735"/>
    <lineage>
        <taxon>Eukaryota</taxon>
        <taxon>Metazoa</taxon>
        <taxon>Chordata</taxon>
        <taxon>Craniata</taxon>
        <taxon>Vertebrata</taxon>
        <taxon>Euteleostomi</taxon>
        <taxon>Archelosauria</taxon>
        <taxon>Testudinata</taxon>
        <taxon>Testudines</taxon>
        <taxon>Cryptodira</taxon>
        <taxon>Trionychia</taxon>
        <taxon>Trionychidae</taxon>
        <taxon>Pelodiscus</taxon>
    </lineage>
</organism>
<dbReference type="PANTHER" id="PTHR48482:SF5">
    <property type="entry name" value="INTERLEUKIN-10"/>
    <property type="match status" value="1"/>
</dbReference>
<dbReference type="EMBL" id="KT203380">
    <property type="protein sequence ID" value="ANS14272.1"/>
    <property type="molecule type" value="mRNA"/>
</dbReference>
<evidence type="ECO:0000256" key="9">
    <source>
        <dbReference type="PIRSR" id="PIRSR620443-50"/>
    </source>
</evidence>
<reference evidence="11" key="1">
    <citation type="submission" date="2015-06" db="EMBL/GenBank/DDBJ databases">
        <title>Cloning and characterization of Chinese soft-shelled turtle Pelodiscus sinensis IL10.</title>
        <authorList>
            <person name="Song R."/>
            <person name="Zhang Z."/>
        </authorList>
    </citation>
    <scope>NUCLEOTIDE SEQUENCE</scope>
</reference>
<dbReference type="GO" id="GO:0005125">
    <property type="term" value="F:cytokine activity"/>
    <property type="evidence" value="ECO:0007669"/>
    <property type="project" value="UniProtKB-UniRule"/>
</dbReference>
<feature type="disulfide bond" evidence="9">
    <location>
        <begin position="79"/>
        <end position="131"/>
    </location>
</feature>
<feature type="disulfide bond" evidence="9">
    <location>
        <begin position="28"/>
        <end position="125"/>
    </location>
</feature>
<comment type="subunit">
    <text evidence="3">Homodimer. Interacts with IL10RA and IL10RB.</text>
</comment>
<name>A0A1L2F0X2_PELSI</name>
<dbReference type="Pfam" id="PF00726">
    <property type="entry name" value="IL10"/>
    <property type="match status" value="1"/>
</dbReference>
<dbReference type="GO" id="GO:0001817">
    <property type="term" value="P:regulation of cytokine production"/>
    <property type="evidence" value="ECO:0007669"/>
    <property type="project" value="UniProtKB-ARBA"/>
</dbReference>
<evidence type="ECO:0000313" key="11">
    <source>
        <dbReference type="EMBL" id="ANS14272.1"/>
    </source>
</evidence>
<keyword evidence="5 10" id="KW-0964">Secreted</keyword>
<dbReference type="PANTHER" id="PTHR48482">
    <property type="entry name" value="INTERLEUKIN-19-RELATED"/>
    <property type="match status" value="1"/>
</dbReference>
<accession>A0A1L2F0X2</accession>
<keyword evidence="6 10" id="KW-0732">Signal</keyword>
<evidence type="ECO:0000256" key="1">
    <source>
        <dbReference type="ARBA" id="ARBA00004613"/>
    </source>
</evidence>
<feature type="signal peptide" evidence="10">
    <location>
        <begin position="1"/>
        <end position="21"/>
    </location>
</feature>
<evidence type="ECO:0000256" key="7">
    <source>
        <dbReference type="ARBA" id="ARBA00023157"/>
    </source>
</evidence>
<dbReference type="GO" id="GO:0006955">
    <property type="term" value="P:immune response"/>
    <property type="evidence" value="ECO:0007669"/>
    <property type="project" value="InterPro"/>
</dbReference>
<dbReference type="InterPro" id="IPR009079">
    <property type="entry name" value="4_helix_cytokine-like_core"/>
</dbReference>
<dbReference type="SUPFAM" id="SSF47266">
    <property type="entry name" value="4-helical cytokines"/>
    <property type="match status" value="1"/>
</dbReference>
<feature type="chain" id="PRO_5031598322" description="Interleukin family protein" evidence="10">
    <location>
        <begin position="22"/>
        <end position="177"/>
    </location>
</feature>
<dbReference type="InterPro" id="IPR020423">
    <property type="entry name" value="IL-10_CS"/>
</dbReference>
<evidence type="ECO:0000256" key="2">
    <source>
        <dbReference type="ARBA" id="ARBA00008813"/>
    </source>
</evidence>
<comment type="subcellular location">
    <subcellularLocation>
        <location evidence="1 10">Secreted</location>
    </subcellularLocation>
</comment>
<evidence type="ECO:0000256" key="6">
    <source>
        <dbReference type="ARBA" id="ARBA00022729"/>
    </source>
</evidence>
<dbReference type="SMR" id="A0A1L2F0X2"/>
<proteinExistence type="evidence at transcript level"/>
<evidence type="ECO:0000256" key="10">
    <source>
        <dbReference type="RuleBase" id="RU368043"/>
    </source>
</evidence>
<comment type="similarity">
    <text evidence="2 10">Belongs to the IL-10 family.</text>
</comment>
<keyword evidence="4 10" id="KW-0202">Cytokine</keyword>